<proteinExistence type="predicted"/>
<protein>
    <submittedName>
        <fullName evidence="2">Uncharacterized protein</fullName>
    </submittedName>
</protein>
<dbReference type="AlphaFoldDB" id="A0A455T461"/>
<organism evidence="2">
    <name type="scientific">Thermogemmatispora argillosa</name>
    <dbReference type="NCBI Taxonomy" id="2045280"/>
    <lineage>
        <taxon>Bacteria</taxon>
        <taxon>Bacillati</taxon>
        <taxon>Chloroflexota</taxon>
        <taxon>Ktedonobacteria</taxon>
        <taxon>Thermogemmatisporales</taxon>
        <taxon>Thermogemmatisporaceae</taxon>
        <taxon>Thermogemmatispora</taxon>
    </lineage>
</organism>
<dbReference type="EMBL" id="AP019377">
    <property type="protein sequence ID" value="BBH93275.1"/>
    <property type="molecule type" value="Genomic_DNA"/>
</dbReference>
<evidence type="ECO:0000313" key="2">
    <source>
        <dbReference type="EMBL" id="BBH93275.1"/>
    </source>
</evidence>
<reference evidence="2" key="1">
    <citation type="submission" date="2018-12" db="EMBL/GenBank/DDBJ databases">
        <title>Novel natural products biosynthetic potential of the class Ktedonobacteria.</title>
        <authorList>
            <person name="Zheng Y."/>
            <person name="Saitou A."/>
            <person name="Wang C.M."/>
            <person name="Toyoda A."/>
            <person name="Minakuchi Y."/>
            <person name="Sekiguchi Y."/>
            <person name="Ueda K."/>
            <person name="Takano H."/>
            <person name="Sakai Y."/>
            <person name="Yokota A."/>
            <person name="Yabe S."/>
        </authorList>
    </citation>
    <scope>NUCLEOTIDE SEQUENCE</scope>
    <source>
        <strain evidence="2">A3-2</strain>
    </source>
</reference>
<accession>A0A455T461</accession>
<feature type="region of interest" description="Disordered" evidence="1">
    <location>
        <begin position="1"/>
        <end position="21"/>
    </location>
</feature>
<sequence>MTVSRARQRLDQAGSSAEHRACSVEKLDGADGKVQAGEQTARDAFDWVVAEGKQSIYDLGAQHPVPRLG</sequence>
<name>A0A455T461_9CHLR</name>
<evidence type="ECO:0000256" key="1">
    <source>
        <dbReference type="SAM" id="MobiDB-lite"/>
    </source>
</evidence>
<gene>
    <name evidence="2" type="ORF">KTA_14740</name>
</gene>